<dbReference type="Proteomes" id="UP000237797">
    <property type="component" value="Unassembled WGS sequence"/>
</dbReference>
<feature type="region of interest" description="Disordered" evidence="2">
    <location>
        <begin position="336"/>
        <end position="359"/>
    </location>
</feature>
<dbReference type="SUPFAM" id="SSF51735">
    <property type="entry name" value="NAD(P)-binding Rossmann-fold domains"/>
    <property type="match status" value="1"/>
</dbReference>
<keyword evidence="1" id="KW-0560">Oxidoreductase</keyword>
<evidence type="ECO:0000259" key="3">
    <source>
        <dbReference type="Pfam" id="PF01408"/>
    </source>
</evidence>
<dbReference type="Gene3D" id="3.40.50.720">
    <property type="entry name" value="NAD(P)-binding Rossmann-like Domain"/>
    <property type="match status" value="1"/>
</dbReference>
<dbReference type="Pfam" id="PF22725">
    <property type="entry name" value="GFO_IDH_MocA_C3"/>
    <property type="match status" value="1"/>
</dbReference>
<keyword evidence="6" id="KW-1185">Reference proteome</keyword>
<evidence type="ECO:0000256" key="2">
    <source>
        <dbReference type="SAM" id="MobiDB-lite"/>
    </source>
</evidence>
<evidence type="ECO:0000259" key="4">
    <source>
        <dbReference type="Pfam" id="PF22725"/>
    </source>
</evidence>
<feature type="domain" description="Gfo/Idh/MocA-like oxidoreductase N-terminal" evidence="3">
    <location>
        <begin position="1"/>
        <end position="116"/>
    </location>
</feature>
<reference evidence="5 6" key="1">
    <citation type="submission" date="2018-03" db="EMBL/GenBank/DDBJ databases">
        <title>Genomic Encyclopedia of Archaeal and Bacterial Type Strains, Phase II (KMG-II): from individual species to whole genera.</title>
        <authorList>
            <person name="Goeker M."/>
        </authorList>
    </citation>
    <scope>NUCLEOTIDE SEQUENCE [LARGE SCALE GENOMIC DNA]</scope>
    <source>
        <strain evidence="5 6">DSM 44946</strain>
    </source>
</reference>
<dbReference type="Gene3D" id="3.30.360.10">
    <property type="entry name" value="Dihydrodipicolinate Reductase, domain 2"/>
    <property type="match status" value="1"/>
</dbReference>
<feature type="domain" description="GFO/IDH/MocA-like oxidoreductase" evidence="4">
    <location>
        <begin position="129"/>
        <end position="261"/>
    </location>
</feature>
<dbReference type="InterPro" id="IPR000683">
    <property type="entry name" value="Gfo/Idh/MocA-like_OxRdtase_N"/>
</dbReference>
<comment type="caution">
    <text evidence="5">The sequence shown here is derived from an EMBL/GenBank/DDBJ whole genome shotgun (WGS) entry which is preliminary data.</text>
</comment>
<dbReference type="GO" id="GO:0000166">
    <property type="term" value="F:nucleotide binding"/>
    <property type="evidence" value="ECO:0007669"/>
    <property type="project" value="InterPro"/>
</dbReference>
<dbReference type="InterPro" id="IPR050463">
    <property type="entry name" value="Gfo/Idh/MocA_oxidrdct_glycsds"/>
</dbReference>
<dbReference type="RefSeq" id="WP_106345258.1">
    <property type="nucleotide sequence ID" value="NZ_PVNE01000013.1"/>
</dbReference>
<dbReference type="PANTHER" id="PTHR43818:SF11">
    <property type="entry name" value="BCDNA.GH03377"/>
    <property type="match status" value="1"/>
</dbReference>
<protein>
    <submittedName>
        <fullName evidence="5">Putative dehydrogenase</fullName>
    </submittedName>
</protein>
<organism evidence="5 6">
    <name type="scientific">Planifilum fimeticola</name>
    <dbReference type="NCBI Taxonomy" id="201975"/>
    <lineage>
        <taxon>Bacteria</taxon>
        <taxon>Bacillati</taxon>
        <taxon>Bacillota</taxon>
        <taxon>Bacilli</taxon>
        <taxon>Bacillales</taxon>
        <taxon>Thermoactinomycetaceae</taxon>
        <taxon>Planifilum</taxon>
    </lineage>
</organism>
<accession>A0A2T0LEA1</accession>
<sequence>MNIGIVGCGNISGVYLENLLRFDGVEVVACADLDAERAREKAARYGIPVACGVEELLDNPEVDLVLNLTPPRAHAAISLAALEAGKHVYSEKPLAVDPADGRRILSLAKQKNLRVGCAPDTFFGAGLSTCRRLLREGAIGRPVGAAAFMMSRGPERWHPNPDFFYEKGGGPMFDMGPYYLTALAILLGPVRRVTGSASISFPEREAIGPGDRPRRFSVHVPTHVAGVLDFASGAVGTIITSFDVWSSTLPHIEIYGEKGTLVVPDPNRFDGVIRLRGKDDRNWREIPAEGPYRENSRGVGLADMVRAIRENRPHRASGELALHVLDIMHELHQSSRSGTHREIGSGSVFAWEGEDDPLP</sequence>
<dbReference type="EMBL" id="PVNE01000013">
    <property type="protein sequence ID" value="PRX40441.1"/>
    <property type="molecule type" value="Genomic_DNA"/>
</dbReference>
<dbReference type="InterPro" id="IPR055170">
    <property type="entry name" value="GFO_IDH_MocA-like_dom"/>
</dbReference>
<name>A0A2T0LEA1_9BACL</name>
<dbReference type="PANTHER" id="PTHR43818">
    <property type="entry name" value="BCDNA.GH03377"/>
    <property type="match status" value="1"/>
</dbReference>
<evidence type="ECO:0000256" key="1">
    <source>
        <dbReference type="ARBA" id="ARBA00023002"/>
    </source>
</evidence>
<dbReference type="Pfam" id="PF01408">
    <property type="entry name" value="GFO_IDH_MocA"/>
    <property type="match status" value="1"/>
</dbReference>
<evidence type="ECO:0000313" key="5">
    <source>
        <dbReference type="EMBL" id="PRX40441.1"/>
    </source>
</evidence>
<dbReference type="AlphaFoldDB" id="A0A2T0LEA1"/>
<dbReference type="OrthoDB" id="9792085at2"/>
<gene>
    <name evidence="5" type="ORF">CLV97_11327</name>
</gene>
<dbReference type="SUPFAM" id="SSF55347">
    <property type="entry name" value="Glyceraldehyde-3-phosphate dehydrogenase-like, C-terminal domain"/>
    <property type="match status" value="1"/>
</dbReference>
<dbReference type="GO" id="GO:0016491">
    <property type="term" value="F:oxidoreductase activity"/>
    <property type="evidence" value="ECO:0007669"/>
    <property type="project" value="UniProtKB-KW"/>
</dbReference>
<dbReference type="InterPro" id="IPR036291">
    <property type="entry name" value="NAD(P)-bd_dom_sf"/>
</dbReference>
<proteinExistence type="predicted"/>
<evidence type="ECO:0000313" key="6">
    <source>
        <dbReference type="Proteomes" id="UP000237797"/>
    </source>
</evidence>